<gene>
    <name evidence="1" type="ORF">BESB_073560</name>
</gene>
<sequence>MATDTPSSVFTGVQRFYSDIWTACREASAVTQVLHMLVDTIDAGGELMTMEQLRAAADHGRDLRPQAAGLAAGTGAALIIRATGVFKNGPIWKPASIVLPAWFAGFALTRLYSNFNFVRIAMRDDDSKLSRKLRAAYKKLAPPGSTTLDNL</sequence>
<proteinExistence type="predicted"/>
<dbReference type="KEGG" id="bbes:BESB_073560"/>
<reference evidence="1 2" key="1">
    <citation type="submission" date="2017-09" db="EMBL/GenBank/DDBJ databases">
        <title>Genome sequencing of Besnoitia besnoiti strain Bb-Ger1.</title>
        <authorList>
            <person name="Schares G."/>
            <person name="Venepally P."/>
            <person name="Lorenzi H.A."/>
        </authorList>
    </citation>
    <scope>NUCLEOTIDE SEQUENCE [LARGE SCALE GENOMIC DNA]</scope>
    <source>
        <strain evidence="1 2">Bb-Ger1</strain>
    </source>
</reference>
<evidence type="ECO:0000313" key="2">
    <source>
        <dbReference type="Proteomes" id="UP000224006"/>
    </source>
</evidence>
<evidence type="ECO:0000313" key="1">
    <source>
        <dbReference type="EMBL" id="PFH34204.1"/>
    </source>
</evidence>
<dbReference type="RefSeq" id="XP_029218213.1">
    <property type="nucleotide sequence ID" value="XM_029365729.1"/>
</dbReference>
<comment type="caution">
    <text evidence="1">The sequence shown here is derived from an EMBL/GenBank/DDBJ whole genome shotgun (WGS) entry which is preliminary data.</text>
</comment>
<dbReference type="EMBL" id="NWUJ01000007">
    <property type="protein sequence ID" value="PFH34204.1"/>
    <property type="molecule type" value="Genomic_DNA"/>
</dbReference>
<organism evidence="1 2">
    <name type="scientific">Besnoitia besnoiti</name>
    <name type="common">Apicomplexan protozoan</name>
    <dbReference type="NCBI Taxonomy" id="94643"/>
    <lineage>
        <taxon>Eukaryota</taxon>
        <taxon>Sar</taxon>
        <taxon>Alveolata</taxon>
        <taxon>Apicomplexa</taxon>
        <taxon>Conoidasida</taxon>
        <taxon>Coccidia</taxon>
        <taxon>Eucoccidiorida</taxon>
        <taxon>Eimeriorina</taxon>
        <taxon>Sarcocystidae</taxon>
        <taxon>Besnoitia</taxon>
    </lineage>
</organism>
<dbReference type="Proteomes" id="UP000224006">
    <property type="component" value="Unassembled WGS sequence"/>
</dbReference>
<dbReference type="GeneID" id="40312282"/>
<dbReference type="AlphaFoldDB" id="A0A2A9MAI0"/>
<dbReference type="OrthoDB" id="329996at2759"/>
<dbReference type="VEuPathDB" id="ToxoDB:BESB_073560"/>
<name>A0A2A9MAI0_BESBE</name>
<protein>
    <submittedName>
        <fullName evidence="1">Uncharacterized protein</fullName>
    </submittedName>
</protein>
<keyword evidence="2" id="KW-1185">Reference proteome</keyword>
<accession>A0A2A9MAI0</accession>